<name>A0A3E2VSS1_CLOIN</name>
<dbReference type="GO" id="GO:0003677">
    <property type="term" value="F:DNA binding"/>
    <property type="evidence" value="ECO:0007669"/>
    <property type="project" value="UniProtKB-UniRule"/>
</dbReference>
<keyword evidence="3" id="KW-0229">DNA integration</keyword>
<feature type="transmembrane region" description="Helical" evidence="7">
    <location>
        <begin position="7"/>
        <end position="27"/>
    </location>
</feature>
<dbReference type="Pfam" id="PF00589">
    <property type="entry name" value="Phage_integrase"/>
    <property type="match status" value="1"/>
</dbReference>
<feature type="domain" description="Core-binding (CB)" evidence="9">
    <location>
        <begin position="84"/>
        <end position="174"/>
    </location>
</feature>
<dbReference type="CDD" id="cd01189">
    <property type="entry name" value="INT_ICEBs1_C_like"/>
    <property type="match status" value="1"/>
</dbReference>
<evidence type="ECO:0000256" key="4">
    <source>
        <dbReference type="ARBA" id="ARBA00023125"/>
    </source>
</evidence>
<dbReference type="InterPro" id="IPR011010">
    <property type="entry name" value="DNA_brk_join_enz"/>
</dbReference>
<comment type="caution">
    <text evidence="10">The sequence shown here is derived from an EMBL/GenBank/DDBJ whole genome shotgun (WGS) entry which is preliminary data.</text>
</comment>
<feature type="domain" description="Tyr recombinase" evidence="8">
    <location>
        <begin position="195"/>
        <end position="398"/>
    </location>
</feature>
<dbReference type="Proteomes" id="UP000260025">
    <property type="component" value="Unassembled WGS sequence"/>
</dbReference>
<evidence type="ECO:0000259" key="9">
    <source>
        <dbReference type="PROSITE" id="PS51900"/>
    </source>
</evidence>
<dbReference type="SUPFAM" id="SSF56349">
    <property type="entry name" value="DNA breaking-rejoining enzymes"/>
    <property type="match status" value="1"/>
</dbReference>
<evidence type="ECO:0000313" key="10">
    <source>
        <dbReference type="EMBL" id="RGC13814.1"/>
    </source>
</evidence>
<dbReference type="GO" id="GO:0015074">
    <property type="term" value="P:DNA integration"/>
    <property type="evidence" value="ECO:0007669"/>
    <property type="project" value="UniProtKB-KW"/>
</dbReference>
<dbReference type="PANTHER" id="PTHR30349">
    <property type="entry name" value="PHAGE INTEGRASE-RELATED"/>
    <property type="match status" value="1"/>
</dbReference>
<protein>
    <submittedName>
        <fullName evidence="10">Site-specific integrase</fullName>
    </submittedName>
</protein>
<dbReference type="InterPro" id="IPR002104">
    <property type="entry name" value="Integrase_catalytic"/>
</dbReference>
<evidence type="ECO:0000256" key="1">
    <source>
        <dbReference type="ARBA" id="ARBA00003283"/>
    </source>
</evidence>
<organism evidence="10 11">
    <name type="scientific">Clostridium innocuum</name>
    <dbReference type="NCBI Taxonomy" id="1522"/>
    <lineage>
        <taxon>Bacteria</taxon>
        <taxon>Bacillati</taxon>
        <taxon>Bacillota</taxon>
        <taxon>Clostridia</taxon>
        <taxon>Eubacteriales</taxon>
        <taxon>Clostridiaceae</taxon>
        <taxon>Clostridium</taxon>
    </lineage>
</organism>
<dbReference type="Gene3D" id="1.10.150.130">
    <property type="match status" value="1"/>
</dbReference>
<sequence length="409" mass="47693">MFKSLHFVRICFSFQISALILYLNIIWNNTVPFYKRCFRHGFHFTDGGSFFVYRKDGLTMSKRIIDPAELAALESNEKPFFYDPTLEEWLLFWLESFILPQCRPSTCMNFRSYILSHICPLLGDYHLKELRTVMIQYFVNHQLTKGRLDQNGGLSRKTVSEQFQVLSRALRKAVAMGYLEYDPCQAVVLPQKEQKAQRTLTVEEQQSISEVVDPTWKENSLLPVLLGEYAGLRIGEIAGLQVGDIDLEHRKIHIQRSLNRFPVTDAQGNLHSKLIYGKTKNGKERFVPMNDDLYRALYTYLTTMPSMHKRKKAPLFINTRGNPMEPKMIRFYFNRCMRELSITDIHFHSLRHTFATRAMEAQMSLKVCSQILGHSSTQITADVYTHVSDFQMSREIKKLNMAQLRELYA</sequence>
<evidence type="ECO:0000256" key="5">
    <source>
        <dbReference type="ARBA" id="ARBA00023172"/>
    </source>
</evidence>
<dbReference type="Gene3D" id="1.10.443.10">
    <property type="entry name" value="Intergrase catalytic core"/>
    <property type="match status" value="1"/>
</dbReference>
<reference evidence="10 11" key="1">
    <citation type="submission" date="2018-08" db="EMBL/GenBank/DDBJ databases">
        <title>A genome reference for cultivated species of the human gut microbiota.</title>
        <authorList>
            <person name="Zou Y."/>
            <person name="Xue W."/>
            <person name="Luo G."/>
        </authorList>
    </citation>
    <scope>NUCLEOTIDE SEQUENCE [LARGE SCALE GENOMIC DNA]</scope>
    <source>
        <strain evidence="10 11">OF01-2LB</strain>
    </source>
</reference>
<evidence type="ECO:0000259" key="8">
    <source>
        <dbReference type="PROSITE" id="PS51898"/>
    </source>
</evidence>
<dbReference type="OrthoDB" id="111144at2"/>
<dbReference type="InterPro" id="IPR050090">
    <property type="entry name" value="Tyrosine_recombinase_XerCD"/>
</dbReference>
<comment type="similarity">
    <text evidence="2">Belongs to the 'phage' integrase family.</text>
</comment>
<evidence type="ECO:0000256" key="7">
    <source>
        <dbReference type="SAM" id="Phobius"/>
    </source>
</evidence>
<dbReference type="EMBL" id="QVEV01000027">
    <property type="protein sequence ID" value="RGC13814.1"/>
    <property type="molecule type" value="Genomic_DNA"/>
</dbReference>
<dbReference type="GO" id="GO:0006310">
    <property type="term" value="P:DNA recombination"/>
    <property type="evidence" value="ECO:0007669"/>
    <property type="project" value="UniProtKB-KW"/>
</dbReference>
<evidence type="ECO:0000256" key="3">
    <source>
        <dbReference type="ARBA" id="ARBA00022908"/>
    </source>
</evidence>
<accession>A0A3E2VSS1</accession>
<dbReference type="InterPro" id="IPR010998">
    <property type="entry name" value="Integrase_recombinase_N"/>
</dbReference>
<dbReference type="PROSITE" id="PS51900">
    <property type="entry name" value="CB"/>
    <property type="match status" value="1"/>
</dbReference>
<dbReference type="AlphaFoldDB" id="A0A3E2VSS1"/>
<keyword evidence="7" id="KW-1133">Transmembrane helix</keyword>
<dbReference type="PROSITE" id="PS51898">
    <property type="entry name" value="TYR_RECOMBINASE"/>
    <property type="match status" value="1"/>
</dbReference>
<dbReference type="InterPro" id="IPR044068">
    <property type="entry name" value="CB"/>
</dbReference>
<keyword evidence="7" id="KW-0472">Membrane</keyword>
<comment type="function">
    <text evidence="1">Site-specific tyrosine recombinase, which acts by catalyzing the cutting and rejoining of the recombining DNA molecules.</text>
</comment>
<dbReference type="InterPro" id="IPR004107">
    <property type="entry name" value="Integrase_SAM-like_N"/>
</dbReference>
<evidence type="ECO:0000256" key="2">
    <source>
        <dbReference type="ARBA" id="ARBA00008857"/>
    </source>
</evidence>
<evidence type="ECO:0000313" key="11">
    <source>
        <dbReference type="Proteomes" id="UP000260025"/>
    </source>
</evidence>
<gene>
    <name evidence="10" type="ORF">DXA38_15685</name>
</gene>
<dbReference type="PANTHER" id="PTHR30349:SF64">
    <property type="entry name" value="PROPHAGE INTEGRASE INTD-RELATED"/>
    <property type="match status" value="1"/>
</dbReference>
<proteinExistence type="inferred from homology"/>
<dbReference type="Pfam" id="PF14659">
    <property type="entry name" value="Phage_int_SAM_3"/>
    <property type="match status" value="1"/>
</dbReference>
<dbReference type="InterPro" id="IPR013762">
    <property type="entry name" value="Integrase-like_cat_sf"/>
</dbReference>
<evidence type="ECO:0000256" key="6">
    <source>
        <dbReference type="PROSITE-ProRule" id="PRU01248"/>
    </source>
</evidence>
<keyword evidence="5" id="KW-0233">DNA recombination</keyword>
<keyword evidence="7" id="KW-0812">Transmembrane</keyword>
<keyword evidence="4 6" id="KW-0238">DNA-binding</keyword>